<dbReference type="EMBL" id="KQ422891">
    <property type="protein sequence ID" value="KOF74051.1"/>
    <property type="molecule type" value="Genomic_DNA"/>
</dbReference>
<organism evidence="2">
    <name type="scientific">Octopus bimaculoides</name>
    <name type="common">California two-spotted octopus</name>
    <dbReference type="NCBI Taxonomy" id="37653"/>
    <lineage>
        <taxon>Eukaryota</taxon>
        <taxon>Metazoa</taxon>
        <taxon>Spiralia</taxon>
        <taxon>Lophotrochozoa</taxon>
        <taxon>Mollusca</taxon>
        <taxon>Cephalopoda</taxon>
        <taxon>Coleoidea</taxon>
        <taxon>Octopodiformes</taxon>
        <taxon>Octopoda</taxon>
        <taxon>Incirrata</taxon>
        <taxon>Octopodidae</taxon>
        <taxon>Octopus</taxon>
    </lineage>
</organism>
<feature type="region of interest" description="Disordered" evidence="1">
    <location>
        <begin position="158"/>
        <end position="181"/>
    </location>
</feature>
<name>A0A0L8GAJ4_OCTBM</name>
<gene>
    <name evidence="2" type="ORF">OCBIM_22036891mg</name>
</gene>
<proteinExistence type="predicted"/>
<dbReference type="OrthoDB" id="6149033at2759"/>
<accession>A0A0L8GAJ4</accession>
<dbReference type="AlphaFoldDB" id="A0A0L8GAJ4"/>
<evidence type="ECO:0000256" key="1">
    <source>
        <dbReference type="SAM" id="MobiDB-lite"/>
    </source>
</evidence>
<evidence type="ECO:0000313" key="2">
    <source>
        <dbReference type="EMBL" id="KOF74051.1"/>
    </source>
</evidence>
<feature type="compositionally biased region" description="Polar residues" evidence="1">
    <location>
        <begin position="171"/>
        <end position="181"/>
    </location>
</feature>
<reference evidence="2" key="1">
    <citation type="submission" date="2015-07" db="EMBL/GenBank/DDBJ databases">
        <title>MeaNS - Measles Nucleotide Surveillance Program.</title>
        <authorList>
            <person name="Tran T."/>
            <person name="Druce J."/>
        </authorList>
    </citation>
    <scope>NUCLEOTIDE SEQUENCE</scope>
    <source>
        <strain evidence="2">UCB-OBI-ISO-001</strain>
        <tissue evidence="2">Gonad</tissue>
    </source>
</reference>
<sequence length="181" mass="21035">MAQVFLTNQTATVYKQLTNLATQQNPPKDINNLIMDEIVDFMKEQFDPKLFIVRERFKFWSDMQRKPGETLQELAARIRQDTATCDFPAITNPKDEALRQRFICSVNNEAVLKALFKIKDTELDFARAVQVAIETEDAAKVAKETVYGSKTKQVYKVQQNKNKSPQKKHQQYFSTNQEKCY</sequence>
<protein>
    <submittedName>
        <fullName evidence="2">Uncharacterized protein</fullName>
    </submittedName>
</protein>